<dbReference type="InterPro" id="IPR016047">
    <property type="entry name" value="M23ase_b-sheet_dom"/>
</dbReference>
<dbReference type="InterPro" id="IPR050570">
    <property type="entry name" value="Cell_wall_metabolism_enzyme"/>
</dbReference>
<keyword evidence="1" id="KW-0812">Transmembrane</keyword>
<feature type="transmembrane region" description="Helical" evidence="1">
    <location>
        <begin position="190"/>
        <end position="209"/>
    </location>
</feature>
<keyword evidence="3" id="KW-0378">Hydrolase</keyword>
<evidence type="ECO:0000256" key="1">
    <source>
        <dbReference type="SAM" id="Phobius"/>
    </source>
</evidence>
<protein>
    <submittedName>
        <fullName evidence="3">M23 family metallopeptidase</fullName>
        <ecNumber evidence="3">3.4.-.-</ecNumber>
    </submittedName>
</protein>
<feature type="domain" description="M23ase beta-sheet core" evidence="2">
    <location>
        <begin position="274"/>
        <end position="374"/>
    </location>
</feature>
<dbReference type="GO" id="GO:0004222">
    <property type="term" value="F:metalloendopeptidase activity"/>
    <property type="evidence" value="ECO:0007669"/>
    <property type="project" value="TreeGrafter"/>
</dbReference>
<feature type="transmembrane region" description="Helical" evidence="1">
    <location>
        <begin position="110"/>
        <end position="128"/>
    </location>
</feature>
<dbReference type="EC" id="3.4.-.-" evidence="3"/>
<keyword evidence="1" id="KW-0472">Membrane</keyword>
<evidence type="ECO:0000259" key="2">
    <source>
        <dbReference type="Pfam" id="PF01551"/>
    </source>
</evidence>
<accession>A0AB39MFB6</accession>
<dbReference type="AlphaFoldDB" id="A0AB39MFB6"/>
<dbReference type="PANTHER" id="PTHR21666:SF285">
    <property type="entry name" value="M23 FAMILY METALLOPEPTIDASE"/>
    <property type="match status" value="1"/>
</dbReference>
<proteinExistence type="predicted"/>
<dbReference type="RefSeq" id="WP_369189647.1">
    <property type="nucleotide sequence ID" value="NZ_CP163431.1"/>
</dbReference>
<dbReference type="PANTHER" id="PTHR21666">
    <property type="entry name" value="PEPTIDASE-RELATED"/>
    <property type="match status" value="1"/>
</dbReference>
<organism evidence="3">
    <name type="scientific">Streptomyces sp. R08</name>
    <dbReference type="NCBI Taxonomy" id="3238624"/>
    <lineage>
        <taxon>Bacteria</taxon>
        <taxon>Bacillati</taxon>
        <taxon>Actinomycetota</taxon>
        <taxon>Actinomycetes</taxon>
        <taxon>Kitasatosporales</taxon>
        <taxon>Streptomycetaceae</taxon>
        <taxon>Streptomyces</taxon>
    </lineage>
</organism>
<dbReference type="SUPFAM" id="SSF51261">
    <property type="entry name" value="Duplicated hybrid motif"/>
    <property type="match status" value="1"/>
</dbReference>
<dbReference type="EMBL" id="CP163431">
    <property type="protein sequence ID" value="XDQ03881.1"/>
    <property type="molecule type" value="Genomic_DNA"/>
</dbReference>
<gene>
    <name evidence="3" type="ORF">AB5J58_28650</name>
</gene>
<dbReference type="CDD" id="cd12797">
    <property type="entry name" value="M23_peptidase"/>
    <property type="match status" value="1"/>
</dbReference>
<dbReference type="Pfam" id="PF01551">
    <property type="entry name" value="Peptidase_M23"/>
    <property type="match status" value="1"/>
</dbReference>
<dbReference type="InterPro" id="IPR011055">
    <property type="entry name" value="Dup_hybrid_motif"/>
</dbReference>
<evidence type="ECO:0000313" key="3">
    <source>
        <dbReference type="EMBL" id="XDQ03881.1"/>
    </source>
</evidence>
<sequence length="396" mass="42008">MTLEPPASQRPEIDALLTFLTAAPAERPRLAPRVADAVGADTLERIVQATLTRTGRSVAVTDSPDGLLVTGEEGQVRAWVRAAPDGGLAGLYLEGARHTPPRGRRLRVPYGLLMILVAVANVVALWTAPDRTAWCTDLTVLAVCGVLVEGLGAPAQQPRLPRRTVEAGTVVATLASASRLPELSTGHGTLGLSVAVVVLVALLGAVALGRTRTWRAPLSQPLRFPLEGVWYVVQGGARPLNHHARVPEQRGAVDLVGLGRYGSRTRGGHELTAFAAYGRAVRAPCDGRVVSAEGAIEDQEAGPGARGRYQPPYGNHVFIDTGREIVKLAHLRAGSLTVSRGDTVRAGQLVGETGNSGNTTEPHLHLHAERDGVGLDLRFTDVPGRLYRGRVIRTFP</sequence>
<dbReference type="Gene3D" id="2.70.70.10">
    <property type="entry name" value="Glucose Permease (Domain IIA)"/>
    <property type="match status" value="1"/>
</dbReference>
<keyword evidence="1" id="KW-1133">Transmembrane helix</keyword>
<name>A0AB39MFB6_9ACTN</name>
<reference evidence="3" key="1">
    <citation type="submission" date="2024-07" db="EMBL/GenBank/DDBJ databases">
        <authorList>
            <person name="Yu S.T."/>
        </authorList>
    </citation>
    <scope>NUCLEOTIDE SEQUENCE</scope>
    <source>
        <strain evidence="3">R08</strain>
    </source>
</reference>